<accession>A0A8S5NSF8</accession>
<dbReference type="EMBL" id="BK015247">
    <property type="protein sequence ID" value="DAD97725.1"/>
    <property type="molecule type" value="Genomic_DNA"/>
</dbReference>
<protein>
    <submittedName>
        <fullName evidence="2">Uncharacterized protein</fullName>
    </submittedName>
</protein>
<proteinExistence type="predicted"/>
<name>A0A8S5NSF8_9CAUD</name>
<keyword evidence="1" id="KW-0175">Coiled coil</keyword>
<organism evidence="2">
    <name type="scientific">Podoviridae sp. ctrTt13</name>
    <dbReference type="NCBI Taxonomy" id="2825279"/>
    <lineage>
        <taxon>Viruses</taxon>
        <taxon>Duplodnaviria</taxon>
        <taxon>Heunggongvirae</taxon>
        <taxon>Uroviricota</taxon>
        <taxon>Caudoviricetes</taxon>
    </lineage>
</organism>
<evidence type="ECO:0000256" key="1">
    <source>
        <dbReference type="SAM" id="Coils"/>
    </source>
</evidence>
<feature type="coiled-coil region" evidence="1">
    <location>
        <begin position="111"/>
        <end position="145"/>
    </location>
</feature>
<reference evidence="2" key="1">
    <citation type="journal article" date="2021" name="Proc. Natl. Acad. Sci. U.S.A.">
        <title>A Catalog of Tens of Thousands of Viruses from Human Metagenomes Reveals Hidden Associations with Chronic Diseases.</title>
        <authorList>
            <person name="Tisza M.J."/>
            <person name="Buck C.B."/>
        </authorList>
    </citation>
    <scope>NUCLEOTIDE SEQUENCE</scope>
    <source>
        <strain evidence="2">CtrTt13</strain>
    </source>
</reference>
<evidence type="ECO:0000313" key="2">
    <source>
        <dbReference type="EMBL" id="DAD97725.1"/>
    </source>
</evidence>
<sequence>MNNFFVNDPTLNGSSFDTKIAELQQAQQMLEQQKQFYERQAVQQNAPQQPQSQSPVWDEVDTLWDGMTDKEREIIASTEEFQESSNHITMILNEQYMAMMRPVVEQSQAGKDALDNHLTMLKRLRKSAQKEADAEMDDFREYKEKYSDMPYAEYQKMKREQPKKGAKK</sequence>